<organism evidence="12">
    <name type="scientific">Rodentolepis nana</name>
    <name type="common">Dwarf tapeworm</name>
    <name type="synonym">Hymenolepis nana</name>
    <dbReference type="NCBI Taxonomy" id="102285"/>
    <lineage>
        <taxon>Eukaryota</taxon>
        <taxon>Metazoa</taxon>
        <taxon>Spiralia</taxon>
        <taxon>Lophotrochozoa</taxon>
        <taxon>Platyhelminthes</taxon>
        <taxon>Cestoda</taxon>
        <taxon>Eucestoda</taxon>
        <taxon>Cyclophyllidea</taxon>
        <taxon>Hymenolepididae</taxon>
        <taxon>Rodentolepis</taxon>
    </lineage>
</organism>
<feature type="compositionally biased region" description="Low complexity" evidence="8">
    <location>
        <begin position="520"/>
        <end position="533"/>
    </location>
</feature>
<comment type="subcellular location">
    <subcellularLocation>
        <location evidence="1">Nucleus</location>
    </subcellularLocation>
</comment>
<dbReference type="InterPro" id="IPR013087">
    <property type="entry name" value="Znf_C2H2_type"/>
</dbReference>
<evidence type="ECO:0000256" key="3">
    <source>
        <dbReference type="ARBA" id="ARBA00022737"/>
    </source>
</evidence>
<evidence type="ECO:0000313" key="11">
    <source>
        <dbReference type="Proteomes" id="UP000278807"/>
    </source>
</evidence>
<evidence type="ECO:0000259" key="9">
    <source>
        <dbReference type="PROSITE" id="PS50157"/>
    </source>
</evidence>
<dbReference type="OrthoDB" id="3437960at2759"/>
<dbReference type="PANTHER" id="PTHR23235">
    <property type="entry name" value="KRUEPPEL-LIKE TRANSCRIPTION FACTOR"/>
    <property type="match status" value="1"/>
</dbReference>
<keyword evidence="4 7" id="KW-0863">Zinc-finger</keyword>
<protein>
    <submittedName>
        <fullName evidence="12">Protein krueppel</fullName>
    </submittedName>
</protein>
<accession>A0A158QJ91</accession>
<evidence type="ECO:0000256" key="1">
    <source>
        <dbReference type="ARBA" id="ARBA00004123"/>
    </source>
</evidence>
<dbReference type="Gene3D" id="3.30.160.60">
    <property type="entry name" value="Classic Zinc Finger"/>
    <property type="match status" value="3"/>
</dbReference>
<evidence type="ECO:0000256" key="6">
    <source>
        <dbReference type="ARBA" id="ARBA00023242"/>
    </source>
</evidence>
<dbReference type="PROSITE" id="PS00028">
    <property type="entry name" value="ZINC_FINGER_C2H2_1"/>
    <property type="match status" value="3"/>
</dbReference>
<dbReference type="GO" id="GO:0005634">
    <property type="term" value="C:nucleus"/>
    <property type="evidence" value="ECO:0007669"/>
    <property type="project" value="UniProtKB-SubCell"/>
</dbReference>
<keyword evidence="6" id="KW-0539">Nucleus</keyword>
<dbReference type="FunFam" id="3.30.160.60:FF:000670">
    <property type="entry name" value="zinc finger protein 22"/>
    <property type="match status" value="1"/>
</dbReference>
<reference evidence="10 11" key="2">
    <citation type="submission" date="2018-11" db="EMBL/GenBank/DDBJ databases">
        <authorList>
            <consortium name="Pathogen Informatics"/>
        </authorList>
    </citation>
    <scope>NUCLEOTIDE SEQUENCE [LARGE SCALE GENOMIC DNA]</scope>
</reference>
<feature type="domain" description="C2H2-type" evidence="9">
    <location>
        <begin position="571"/>
        <end position="598"/>
    </location>
</feature>
<sequence>MDSNAVQDTLTPSQIPSFFNVSFDSFHTGETPNTATDVRKFFPPEGAELLNTPTGADLQGITKTSRIFFPDDSGKKGALTQNGLNFLTAETLLGTKPIKIESQTDKDGSLSSVKSPVNDMKPILLPSTVTSTSNAGASAVAPPTVVQSNTTMVKSSKPSVVPATTSPATSMTTAIASGNPITTAPPVPPLDTTSIAGHAVCVPTLSLPPKLNPDSFPSVTELPKSIFLSSGTPLDPLVTPTLDFSRVKAGQAHGQAQQSQQQIQGTTAITPFSFQLLHTPTYAGPTMLSQVVTEAHNTLQSPLATGQTSANFFDYPQFFTDFSNNTTPIFSPIILNPQAILSPPAIDSDSQRAGVTAGTPSAMSFPTFLSTTGSTPIISFLCQSPGAKGGQSFFYTSFGTGQDAGGNPTPGTPLLFPSNTFIASSTTHSADSLLAQSDHQQIQHQQQHHVELPSSGLPPASKVLNLTKPAISETVHTIANTTHAPILLDPPKMTSTKPEIATTSTSTTGRNPPGRRATKATKTSTSGTKSGTKGTKDGAEKPHRCIDCNKSFSRSDELTRHRRIHTGAKPFECTTCHRFFSRSDHLTTHRRTHTGEKPFACEHCDHKFARSDEMKRHAKTHEKQAAAGKGLHGAPRKKQRVAASTTSTVAVNASARRQVVAQINATAAPTTLQHQQLIYLNGDDFTTSQGFQFSNSSGTSGKSSDFDPLQSMNCLAPGNATPRSSAVEYLAQIQATPLAHHPPPPI</sequence>
<dbReference type="SMART" id="SM00355">
    <property type="entry name" value="ZnF_C2H2"/>
    <property type="match status" value="3"/>
</dbReference>
<proteinExistence type="predicted"/>
<feature type="domain" description="C2H2-type" evidence="9">
    <location>
        <begin position="599"/>
        <end position="626"/>
    </location>
</feature>
<feature type="domain" description="C2H2-type" evidence="9">
    <location>
        <begin position="543"/>
        <end position="570"/>
    </location>
</feature>
<dbReference type="InterPro" id="IPR036236">
    <property type="entry name" value="Znf_C2H2_sf"/>
</dbReference>
<dbReference type="WBParaSite" id="HNAJ_0001131501-mRNA-1">
    <property type="protein sequence ID" value="HNAJ_0001131501-mRNA-1"/>
    <property type="gene ID" value="HNAJ_0001131501"/>
</dbReference>
<dbReference type="GO" id="GO:0000981">
    <property type="term" value="F:DNA-binding transcription factor activity, RNA polymerase II-specific"/>
    <property type="evidence" value="ECO:0007669"/>
    <property type="project" value="TreeGrafter"/>
</dbReference>
<evidence type="ECO:0000313" key="10">
    <source>
        <dbReference type="EMBL" id="VDO10092.1"/>
    </source>
</evidence>
<dbReference type="SUPFAM" id="SSF57667">
    <property type="entry name" value="beta-beta-alpha zinc fingers"/>
    <property type="match status" value="2"/>
</dbReference>
<dbReference type="PROSITE" id="PS50157">
    <property type="entry name" value="ZINC_FINGER_C2H2_2"/>
    <property type="match status" value="3"/>
</dbReference>
<dbReference type="FunFam" id="3.30.160.60:FF:000446">
    <property type="entry name" value="Zinc finger protein"/>
    <property type="match status" value="1"/>
</dbReference>
<dbReference type="GO" id="GO:0008270">
    <property type="term" value="F:zinc ion binding"/>
    <property type="evidence" value="ECO:0007669"/>
    <property type="project" value="UniProtKB-KW"/>
</dbReference>
<keyword evidence="11" id="KW-1185">Reference proteome</keyword>
<keyword evidence="3" id="KW-0677">Repeat</keyword>
<dbReference type="GO" id="GO:0000978">
    <property type="term" value="F:RNA polymerase II cis-regulatory region sequence-specific DNA binding"/>
    <property type="evidence" value="ECO:0007669"/>
    <property type="project" value="TreeGrafter"/>
</dbReference>
<evidence type="ECO:0000256" key="5">
    <source>
        <dbReference type="ARBA" id="ARBA00022833"/>
    </source>
</evidence>
<feature type="region of interest" description="Disordered" evidence="8">
    <location>
        <begin position="486"/>
        <end position="542"/>
    </location>
</feature>
<dbReference type="STRING" id="102285.A0A158QJ91"/>
<dbReference type="FunFam" id="3.30.160.60:FF:001498">
    <property type="entry name" value="Zinc finger protein 404"/>
    <property type="match status" value="1"/>
</dbReference>
<feature type="compositionally biased region" description="Polar residues" evidence="8">
    <location>
        <begin position="493"/>
        <end position="510"/>
    </location>
</feature>
<reference evidence="12" key="1">
    <citation type="submission" date="2016-04" db="UniProtKB">
        <authorList>
            <consortium name="WormBaseParasite"/>
        </authorList>
    </citation>
    <scope>IDENTIFICATION</scope>
</reference>
<dbReference type="Pfam" id="PF00096">
    <property type="entry name" value="zf-C2H2"/>
    <property type="match status" value="3"/>
</dbReference>
<keyword evidence="5" id="KW-0862">Zinc</keyword>
<evidence type="ECO:0000256" key="4">
    <source>
        <dbReference type="ARBA" id="ARBA00022771"/>
    </source>
</evidence>
<dbReference type="EMBL" id="UZAE01013494">
    <property type="protein sequence ID" value="VDO10092.1"/>
    <property type="molecule type" value="Genomic_DNA"/>
</dbReference>
<dbReference type="Proteomes" id="UP000278807">
    <property type="component" value="Unassembled WGS sequence"/>
</dbReference>
<evidence type="ECO:0000256" key="2">
    <source>
        <dbReference type="ARBA" id="ARBA00022723"/>
    </source>
</evidence>
<gene>
    <name evidence="10" type="ORF">HNAJ_LOCUS11305</name>
</gene>
<evidence type="ECO:0000256" key="7">
    <source>
        <dbReference type="PROSITE-ProRule" id="PRU00042"/>
    </source>
</evidence>
<evidence type="ECO:0000256" key="8">
    <source>
        <dbReference type="SAM" id="MobiDB-lite"/>
    </source>
</evidence>
<name>A0A158QJ91_RODNA</name>
<feature type="region of interest" description="Disordered" evidence="8">
    <location>
        <begin position="615"/>
        <end position="643"/>
    </location>
</feature>
<dbReference type="AlphaFoldDB" id="A0A158QJ91"/>
<dbReference type="PANTHER" id="PTHR23235:SF60">
    <property type="entry name" value="STRIPE, ISOFORM D"/>
    <property type="match status" value="1"/>
</dbReference>
<evidence type="ECO:0000313" key="12">
    <source>
        <dbReference type="WBParaSite" id="HNAJ_0001131501-mRNA-1"/>
    </source>
</evidence>
<keyword evidence="2" id="KW-0479">Metal-binding</keyword>